<dbReference type="AlphaFoldDB" id="A0A1G8LED7"/>
<keyword evidence="3" id="KW-1185">Reference proteome</keyword>
<evidence type="ECO:0000313" key="2">
    <source>
        <dbReference type="EMBL" id="SDI53837.1"/>
    </source>
</evidence>
<evidence type="ECO:0000256" key="1">
    <source>
        <dbReference type="SAM" id="MobiDB-lite"/>
    </source>
</evidence>
<accession>A0A1G8LED7</accession>
<reference evidence="2 3" key="1">
    <citation type="submission" date="2016-10" db="EMBL/GenBank/DDBJ databases">
        <authorList>
            <person name="de Groot N.N."/>
        </authorList>
    </citation>
    <scope>NUCLEOTIDE SEQUENCE [LARGE SCALE GENOMIC DNA]</scope>
    <source>
        <strain evidence="2 3">DSM 5885</strain>
    </source>
</reference>
<dbReference type="STRING" id="83767.SAMN05660652_03610"/>
<proteinExistence type="predicted"/>
<organism evidence="2 3">
    <name type="scientific">Propionivibrio dicarboxylicus</name>
    <dbReference type="NCBI Taxonomy" id="83767"/>
    <lineage>
        <taxon>Bacteria</taxon>
        <taxon>Pseudomonadati</taxon>
        <taxon>Pseudomonadota</taxon>
        <taxon>Betaproteobacteria</taxon>
        <taxon>Rhodocyclales</taxon>
        <taxon>Rhodocyclaceae</taxon>
        <taxon>Propionivibrio</taxon>
    </lineage>
</organism>
<protein>
    <submittedName>
        <fullName evidence="2">Uncharacterized protein</fullName>
    </submittedName>
</protein>
<name>A0A1G8LED7_9RHOO</name>
<evidence type="ECO:0000313" key="3">
    <source>
        <dbReference type="Proteomes" id="UP000198607"/>
    </source>
</evidence>
<sequence length="51" mass="5309">MADQNTEQVKEPRKPGELSTNRPAPPVETDSAAAPVPDPAAGKPAKKSAKE</sequence>
<gene>
    <name evidence="2" type="ORF">SAMN05660652_03610</name>
</gene>
<dbReference type="Proteomes" id="UP000198607">
    <property type="component" value="Unassembled WGS sequence"/>
</dbReference>
<feature type="region of interest" description="Disordered" evidence="1">
    <location>
        <begin position="1"/>
        <end position="51"/>
    </location>
</feature>
<feature type="compositionally biased region" description="Low complexity" evidence="1">
    <location>
        <begin position="32"/>
        <end position="43"/>
    </location>
</feature>
<dbReference type="EMBL" id="FNCY01000021">
    <property type="protein sequence ID" value="SDI53837.1"/>
    <property type="molecule type" value="Genomic_DNA"/>
</dbReference>